<accession>A0A927PLM0</accession>
<proteinExistence type="predicted"/>
<dbReference type="EMBL" id="JACYWE010000001">
    <property type="protein sequence ID" value="MBD8505522.1"/>
    <property type="molecule type" value="Genomic_DNA"/>
</dbReference>
<feature type="domain" description="HTH cro/C1-type" evidence="1">
    <location>
        <begin position="25"/>
        <end position="82"/>
    </location>
</feature>
<dbReference type="Proteomes" id="UP000642993">
    <property type="component" value="Unassembled WGS sequence"/>
</dbReference>
<dbReference type="SMART" id="SM00530">
    <property type="entry name" value="HTH_XRE"/>
    <property type="match status" value="1"/>
</dbReference>
<dbReference type="PROSITE" id="PS50943">
    <property type="entry name" value="HTH_CROC1"/>
    <property type="match status" value="1"/>
</dbReference>
<dbReference type="Gene3D" id="1.10.260.40">
    <property type="entry name" value="lambda repressor-like DNA-binding domains"/>
    <property type="match status" value="1"/>
</dbReference>
<comment type="caution">
    <text evidence="2">The sequence shown here is derived from an EMBL/GenBank/DDBJ whole genome shotgun (WGS) entry which is preliminary data.</text>
</comment>
<gene>
    <name evidence="2" type="ORF">HT102_03325</name>
</gene>
<reference evidence="2" key="1">
    <citation type="submission" date="2020-09" db="EMBL/GenBank/DDBJ databases">
        <title>Hoyosella lacisalsi sp. nov., a halotolerant actinobacterium isolated from soil of Lake Gudzhirganskoe.</title>
        <authorList>
            <person name="Yang Q."/>
            <person name="Guo P.Y."/>
            <person name="Liu S.W."/>
            <person name="Li F.N."/>
            <person name="Sun C.H."/>
        </authorList>
    </citation>
    <scope>NUCLEOTIDE SEQUENCE</scope>
    <source>
        <strain evidence="2">G463</strain>
    </source>
</reference>
<organism evidence="2 3">
    <name type="scientific">Lolliginicoccus lacisalsi</name>
    <dbReference type="NCBI Taxonomy" id="2742202"/>
    <lineage>
        <taxon>Bacteria</taxon>
        <taxon>Bacillati</taxon>
        <taxon>Actinomycetota</taxon>
        <taxon>Actinomycetes</taxon>
        <taxon>Mycobacteriales</taxon>
        <taxon>Hoyosellaceae</taxon>
        <taxon>Lolliginicoccus</taxon>
    </lineage>
</organism>
<dbReference type="GO" id="GO:0003677">
    <property type="term" value="F:DNA binding"/>
    <property type="evidence" value="ECO:0007669"/>
    <property type="project" value="InterPro"/>
</dbReference>
<dbReference type="CDD" id="cd00093">
    <property type="entry name" value="HTH_XRE"/>
    <property type="match status" value="1"/>
</dbReference>
<dbReference type="Pfam" id="PF01381">
    <property type="entry name" value="HTH_3"/>
    <property type="match status" value="1"/>
</dbReference>
<evidence type="ECO:0000259" key="1">
    <source>
        <dbReference type="PROSITE" id="PS50943"/>
    </source>
</evidence>
<name>A0A927PLM0_9ACTN</name>
<dbReference type="RefSeq" id="WP_192037946.1">
    <property type="nucleotide sequence ID" value="NZ_JACYWE010000001.1"/>
</dbReference>
<dbReference type="InterPro" id="IPR010982">
    <property type="entry name" value="Lambda_DNA-bd_dom_sf"/>
</dbReference>
<dbReference type="SUPFAM" id="SSF47413">
    <property type="entry name" value="lambda repressor-like DNA-binding domains"/>
    <property type="match status" value="1"/>
</dbReference>
<sequence length="209" mass="23596">MQPDDVGEAWQKWERATLEQLSEGLKRVRKQRSMSQRALAEMAQIDRGIVANLESLGRISELPRFSVLVRLAWALDTSIAELVYPPSRARVAITPGYQSSPLVASQWLGKSKAFDLADRNAYLEHVVTQDWTDSAEMARNIRPGNDFDVYSERVLLISRLNRLRLTIRELKEVKASLAAEDIADTGTYSADKLDQLDEQAALQLQRLNA</sequence>
<dbReference type="InterPro" id="IPR001387">
    <property type="entry name" value="Cro/C1-type_HTH"/>
</dbReference>
<evidence type="ECO:0000313" key="3">
    <source>
        <dbReference type="Proteomes" id="UP000642993"/>
    </source>
</evidence>
<keyword evidence="3" id="KW-1185">Reference proteome</keyword>
<dbReference type="AlphaFoldDB" id="A0A927PLM0"/>
<evidence type="ECO:0000313" key="2">
    <source>
        <dbReference type="EMBL" id="MBD8505522.1"/>
    </source>
</evidence>
<protein>
    <submittedName>
        <fullName evidence="2">Helix-turn-helix transcriptional regulator</fullName>
    </submittedName>
</protein>